<dbReference type="Proteomes" id="UP000784128">
    <property type="component" value="Unassembled WGS sequence"/>
</dbReference>
<feature type="domain" description="Spore protein YkvP/CgeB glycosyl transferase-like" evidence="1">
    <location>
        <begin position="268"/>
        <end position="384"/>
    </location>
</feature>
<keyword evidence="3" id="KW-1185">Reference proteome</keyword>
<comment type="caution">
    <text evidence="2">The sequence shown here is derived from an EMBL/GenBank/DDBJ whole genome shotgun (WGS) entry which is preliminary data.</text>
</comment>
<dbReference type="RefSeq" id="WP_214299615.1">
    <property type="nucleotide sequence ID" value="NZ_JAHDYS010000010.1"/>
</dbReference>
<name>A0ABS5UA62_9BACT</name>
<dbReference type="EC" id="2.4.-.-" evidence="2"/>
<sequence>MRIFYASETSPNPIFSSNLWRNNLYLPLVDLGHEVVEFDYDLRETFRNVDPSMPTQRAFISRNRPLVTKELLRQLKAAHATKPIDLFFSYFYDACIFPETIDEIRAMGIKTVNWYCNGSYQLHLVSEISPHYDWCLVPEKFRLDDYRTLGARPIYCQEAANPNIYRPFDLKQEFDVTFVGQAYGERPGYIHYLLAQGIDVQVWGYGWEKYASGVANRGLQAARVGRKLLTREGWLIAGRRLNRLFNDRAREVQPLISATVLPPEIIRGLLSDEEMVQMYSRSKINLGFSSCGSTHHTGERILQVRLRDFEVPMSGGFYMVEYMEELEEFYRIGQEIVCYHGPEDLADKIRYFLKHETEREKIRRAGHERCLRDHTWQKRLAAALQEIA</sequence>
<evidence type="ECO:0000259" key="1">
    <source>
        <dbReference type="Pfam" id="PF13524"/>
    </source>
</evidence>
<evidence type="ECO:0000313" key="3">
    <source>
        <dbReference type="Proteomes" id="UP000784128"/>
    </source>
</evidence>
<dbReference type="SUPFAM" id="SSF53756">
    <property type="entry name" value="UDP-Glycosyltransferase/glycogen phosphorylase"/>
    <property type="match status" value="1"/>
</dbReference>
<organism evidence="2 3">
    <name type="scientific">Pelotalea chapellei</name>
    <dbReference type="NCBI Taxonomy" id="44671"/>
    <lineage>
        <taxon>Bacteria</taxon>
        <taxon>Pseudomonadati</taxon>
        <taxon>Thermodesulfobacteriota</taxon>
        <taxon>Desulfuromonadia</taxon>
        <taxon>Geobacterales</taxon>
        <taxon>Geobacteraceae</taxon>
        <taxon>Pelotalea</taxon>
    </lineage>
</organism>
<protein>
    <submittedName>
        <fullName evidence="2">Glycosyltransferase</fullName>
        <ecNumber evidence="2">2.4.-.-</ecNumber>
    </submittedName>
</protein>
<dbReference type="GO" id="GO:0016757">
    <property type="term" value="F:glycosyltransferase activity"/>
    <property type="evidence" value="ECO:0007669"/>
    <property type="project" value="UniProtKB-KW"/>
</dbReference>
<keyword evidence="2" id="KW-0328">Glycosyltransferase</keyword>
<proteinExistence type="predicted"/>
<dbReference type="EMBL" id="JAHDYS010000010">
    <property type="protein sequence ID" value="MBT1072531.1"/>
    <property type="molecule type" value="Genomic_DNA"/>
</dbReference>
<evidence type="ECO:0000313" key="2">
    <source>
        <dbReference type="EMBL" id="MBT1072531.1"/>
    </source>
</evidence>
<reference evidence="2 3" key="1">
    <citation type="submission" date="2021-05" db="EMBL/GenBank/DDBJ databases">
        <title>The draft genome of Geobacter chapellei DSM 13688.</title>
        <authorList>
            <person name="Xu Z."/>
            <person name="Masuda Y."/>
            <person name="Itoh H."/>
            <person name="Senoo K."/>
        </authorList>
    </citation>
    <scope>NUCLEOTIDE SEQUENCE [LARGE SCALE GENOMIC DNA]</scope>
    <source>
        <strain evidence="2 3">DSM 13688</strain>
    </source>
</reference>
<accession>A0ABS5UA62</accession>
<gene>
    <name evidence="2" type="ORF">KJB30_12090</name>
</gene>
<dbReference type="InterPro" id="IPR055259">
    <property type="entry name" value="YkvP/CgeB_Glyco_trans-like"/>
</dbReference>
<dbReference type="Pfam" id="PF13524">
    <property type="entry name" value="Glyco_trans_1_2"/>
    <property type="match status" value="1"/>
</dbReference>
<keyword evidence="2" id="KW-0808">Transferase</keyword>